<evidence type="ECO:0000313" key="3">
    <source>
        <dbReference type="Proteomes" id="UP000241222"/>
    </source>
</evidence>
<name>A0A2T3IUV6_9GAMM</name>
<dbReference type="Pfam" id="PF03756">
    <property type="entry name" value="AfsA"/>
    <property type="match status" value="1"/>
</dbReference>
<protein>
    <recommendedName>
        <fullName evidence="1">A-factor biosynthesis hotdog domain-containing protein</fullName>
    </recommendedName>
</protein>
<reference evidence="2 3" key="1">
    <citation type="submission" date="2018-03" db="EMBL/GenBank/DDBJ databases">
        <title>Whole genome sequencing of Histamine producing bacteria.</title>
        <authorList>
            <person name="Butler K."/>
        </authorList>
    </citation>
    <scope>NUCLEOTIDE SEQUENCE [LARGE SCALE GENOMIC DNA]</scope>
    <source>
        <strain evidence="2 3">JCM 13586</strain>
    </source>
</reference>
<dbReference type="EMBL" id="PYMH01000010">
    <property type="protein sequence ID" value="PSU32185.1"/>
    <property type="molecule type" value="Genomic_DNA"/>
</dbReference>
<proteinExistence type="predicted"/>
<sequence>MKDGRHPTHKEKEENILVNYVSQRTKTQYFAELMLDGNNEFLLDHVNGVHIPGLVFAESYPNEAHDLNSYKKTLCLWTKQGLFEEIEQKCSKYRLQEVWIICSSPGDRSTQSLITQVKECGAVPVTIQSLAQIPERIAGRRIGVLFAPIPKNKELLSIKSSLIQIAGREGTVCVSS</sequence>
<dbReference type="Proteomes" id="UP000241222">
    <property type="component" value="Unassembled WGS sequence"/>
</dbReference>
<organism evidence="2 3">
    <name type="scientific">Photobacterium lutimaris</name>
    <dbReference type="NCBI Taxonomy" id="388278"/>
    <lineage>
        <taxon>Bacteria</taxon>
        <taxon>Pseudomonadati</taxon>
        <taxon>Pseudomonadota</taxon>
        <taxon>Gammaproteobacteria</taxon>
        <taxon>Vibrionales</taxon>
        <taxon>Vibrionaceae</taxon>
        <taxon>Photobacterium</taxon>
    </lineage>
</organism>
<dbReference type="AlphaFoldDB" id="A0A2T3IUV6"/>
<keyword evidence="3" id="KW-1185">Reference proteome</keyword>
<evidence type="ECO:0000259" key="1">
    <source>
        <dbReference type="Pfam" id="PF03756"/>
    </source>
</evidence>
<evidence type="ECO:0000313" key="2">
    <source>
        <dbReference type="EMBL" id="PSU32185.1"/>
    </source>
</evidence>
<feature type="domain" description="A-factor biosynthesis hotdog" evidence="1">
    <location>
        <begin position="9"/>
        <end position="59"/>
    </location>
</feature>
<dbReference type="InterPro" id="IPR005509">
    <property type="entry name" value="AfsA_hotdog_dom"/>
</dbReference>
<accession>A0A2T3IUV6</accession>
<comment type="caution">
    <text evidence="2">The sequence shown here is derived from an EMBL/GenBank/DDBJ whole genome shotgun (WGS) entry which is preliminary data.</text>
</comment>
<gene>
    <name evidence="2" type="ORF">C9I99_18420</name>
</gene>